<dbReference type="STRING" id="1399860.A0A2C5YE34"/>
<evidence type="ECO:0000259" key="2">
    <source>
        <dbReference type="PROSITE" id="PS50181"/>
    </source>
</evidence>
<name>A0A2C5YE34_9HYPO</name>
<sequence>MESPCHLRNRANGPQNLVLLPHEMLHHVFRWLYPEDLFTLKGTCRALKNYVDGNQKLSHDVYVHYLGPAGGPDLDWETQRRDVDWEAQLRDVVWLENILGKKTAAEKERALPFVSRTVDQLLQNACSQGYTTENSNSHCESRTRGLLAFWFGINSNQEAFLQRSFLFERVRKEHHRPIRFPDAPNPEHQLSAKLHCLCGQPILNLGRLRSTRTYPFAVSKVYDLRQYTDQTRWGPFMNDSSGRVDWEKMEAILIVLGYNLHVKRISKLFSDVWESPFSGSWPRSFLPSSQTCASTLEARDPYGVTGTWYRIVCFLDYNDFFGYNFPVGNDIPHDAPRQPLSVGEATRLIIMRIHVTSIEPPGPDDGQELPVVHFSGVSRSLDDSWDDNANSNLRGTVRLTREGEVHWTSTSIFHGEERWKSEGIQIGGVGSARGVLGNWFDKDYDIHGPAGPTAFWKASESEATADTIHNVLNSDFLVTYNTIAYMEDSDPEAEMEYQDDEDDEDADENMDAEPVADELPGLLRDAQIEVAEIVLQQQQQQ</sequence>
<dbReference type="SUPFAM" id="SSF81383">
    <property type="entry name" value="F-box domain"/>
    <property type="match status" value="1"/>
</dbReference>
<keyword evidence="4" id="KW-1185">Reference proteome</keyword>
<feature type="domain" description="F-box" evidence="2">
    <location>
        <begin position="14"/>
        <end position="65"/>
    </location>
</feature>
<protein>
    <recommendedName>
        <fullName evidence="2">F-box domain-containing protein</fullName>
    </recommendedName>
</protein>
<dbReference type="OrthoDB" id="3226064at2759"/>
<dbReference type="EMBL" id="NJET01000013">
    <property type="protein sequence ID" value="PHH65863.1"/>
    <property type="molecule type" value="Genomic_DNA"/>
</dbReference>
<gene>
    <name evidence="3" type="ORF">CDD81_1232</name>
</gene>
<dbReference type="AlphaFoldDB" id="A0A2C5YE34"/>
<feature type="region of interest" description="Disordered" evidence="1">
    <location>
        <begin position="491"/>
        <end position="518"/>
    </location>
</feature>
<dbReference type="Proteomes" id="UP000226192">
    <property type="component" value="Unassembled WGS sequence"/>
</dbReference>
<dbReference type="InterPro" id="IPR036047">
    <property type="entry name" value="F-box-like_dom_sf"/>
</dbReference>
<proteinExistence type="predicted"/>
<feature type="compositionally biased region" description="Acidic residues" evidence="1">
    <location>
        <begin position="491"/>
        <end position="516"/>
    </location>
</feature>
<reference evidence="3 4" key="1">
    <citation type="submission" date="2017-06" db="EMBL/GenBank/DDBJ databases">
        <title>Ant-infecting Ophiocordyceps genomes reveal a high diversity of potential behavioral manipulation genes and a possible major role for enterotoxins.</title>
        <authorList>
            <person name="De Bekker C."/>
            <person name="Evans H.C."/>
            <person name="Brachmann A."/>
            <person name="Hughes D.P."/>
        </authorList>
    </citation>
    <scope>NUCLEOTIDE SEQUENCE [LARGE SCALE GENOMIC DNA]</scope>
    <source>
        <strain evidence="3 4">Map64</strain>
    </source>
</reference>
<accession>A0A2C5YE34</accession>
<evidence type="ECO:0000256" key="1">
    <source>
        <dbReference type="SAM" id="MobiDB-lite"/>
    </source>
</evidence>
<organism evidence="3 4">
    <name type="scientific">Ophiocordyceps australis</name>
    <dbReference type="NCBI Taxonomy" id="1399860"/>
    <lineage>
        <taxon>Eukaryota</taxon>
        <taxon>Fungi</taxon>
        <taxon>Dikarya</taxon>
        <taxon>Ascomycota</taxon>
        <taxon>Pezizomycotina</taxon>
        <taxon>Sordariomycetes</taxon>
        <taxon>Hypocreomycetidae</taxon>
        <taxon>Hypocreales</taxon>
        <taxon>Ophiocordycipitaceae</taxon>
        <taxon>Ophiocordyceps</taxon>
    </lineage>
</organism>
<dbReference type="InterPro" id="IPR001810">
    <property type="entry name" value="F-box_dom"/>
</dbReference>
<dbReference type="Pfam" id="PF12937">
    <property type="entry name" value="F-box-like"/>
    <property type="match status" value="1"/>
</dbReference>
<evidence type="ECO:0000313" key="4">
    <source>
        <dbReference type="Proteomes" id="UP000226192"/>
    </source>
</evidence>
<comment type="caution">
    <text evidence="3">The sequence shown here is derived from an EMBL/GenBank/DDBJ whole genome shotgun (WGS) entry which is preliminary data.</text>
</comment>
<evidence type="ECO:0000313" key="3">
    <source>
        <dbReference type="EMBL" id="PHH65863.1"/>
    </source>
</evidence>
<dbReference type="PROSITE" id="PS50181">
    <property type="entry name" value="FBOX"/>
    <property type="match status" value="1"/>
</dbReference>